<proteinExistence type="predicted"/>
<gene>
    <name evidence="1" type="ORF">FB472_2276</name>
</gene>
<reference evidence="1 2" key="1">
    <citation type="submission" date="2019-06" db="EMBL/GenBank/DDBJ databases">
        <title>Sequencing the genomes of 1000 actinobacteria strains.</title>
        <authorList>
            <person name="Klenk H.-P."/>
        </authorList>
    </citation>
    <scope>NUCLEOTIDE SEQUENCE [LARGE SCALE GENOMIC DNA]</scope>
    <source>
        <strain evidence="1 2">DSM 21947</strain>
    </source>
</reference>
<accession>A0A8H2KAG5</accession>
<evidence type="ECO:0000313" key="1">
    <source>
        <dbReference type="EMBL" id="TQO20636.1"/>
    </source>
</evidence>
<protein>
    <submittedName>
        <fullName evidence="1">Uncharacterized protein</fullName>
    </submittedName>
</protein>
<evidence type="ECO:0000313" key="2">
    <source>
        <dbReference type="Proteomes" id="UP000316560"/>
    </source>
</evidence>
<dbReference type="Proteomes" id="UP000316560">
    <property type="component" value="Unassembled WGS sequence"/>
</dbReference>
<sequence length="107" mass="12315">MAVKQTYANSVSYATPSCLDALRGPTGGIIELPRALYWGPEQYVDLTDHSDLQRMYQAVIRIGTREDQETWLDADLLLDIWDSLVLPQRCIETWESTFVQLKGHSWR</sequence>
<dbReference type="EMBL" id="VFRA01000001">
    <property type="protein sequence ID" value="TQO20636.1"/>
    <property type="molecule type" value="Genomic_DNA"/>
</dbReference>
<keyword evidence="2" id="KW-1185">Reference proteome</keyword>
<comment type="caution">
    <text evidence="1">The sequence shown here is derived from an EMBL/GenBank/DDBJ whole genome shotgun (WGS) entry which is preliminary data.</text>
</comment>
<dbReference type="AlphaFoldDB" id="A0A8H2KAG5"/>
<organism evidence="1 2">
    <name type="scientific">Rhodoglobus vestalii</name>
    <dbReference type="NCBI Taxonomy" id="193384"/>
    <lineage>
        <taxon>Bacteria</taxon>
        <taxon>Bacillati</taxon>
        <taxon>Actinomycetota</taxon>
        <taxon>Actinomycetes</taxon>
        <taxon>Micrococcales</taxon>
        <taxon>Microbacteriaceae</taxon>
        <taxon>Rhodoglobus</taxon>
    </lineage>
</organism>
<name>A0A8H2KAG5_9MICO</name>